<dbReference type="SUPFAM" id="SSF54001">
    <property type="entry name" value="Cysteine proteinases"/>
    <property type="match status" value="1"/>
</dbReference>
<evidence type="ECO:0000259" key="1">
    <source>
        <dbReference type="Pfam" id="PF01841"/>
    </source>
</evidence>
<dbReference type="Gene3D" id="3.10.620.30">
    <property type="match status" value="1"/>
</dbReference>
<dbReference type="InterPro" id="IPR002931">
    <property type="entry name" value="Transglutaminase-like"/>
</dbReference>
<dbReference type="RefSeq" id="WP_145895214.1">
    <property type="nucleotide sequence ID" value="NZ_VOBQ01000018.1"/>
</dbReference>
<dbReference type="OrthoDB" id="8889343at2"/>
<dbReference type="Proteomes" id="UP000318199">
    <property type="component" value="Unassembled WGS sequence"/>
</dbReference>
<dbReference type="PANTHER" id="PTHR33490:SF3">
    <property type="entry name" value="CONSERVED INTEGRAL MEMBRANE PROTEIN"/>
    <property type="match status" value="1"/>
</dbReference>
<keyword evidence="3" id="KW-1185">Reference proteome</keyword>
<feature type="domain" description="Transglutaminase-like" evidence="1">
    <location>
        <begin position="40"/>
        <end position="110"/>
    </location>
</feature>
<dbReference type="Pfam" id="PF01841">
    <property type="entry name" value="Transglut_core"/>
    <property type="match status" value="1"/>
</dbReference>
<organism evidence="2 3">
    <name type="scientific">Caenimonas sedimenti</name>
    <dbReference type="NCBI Taxonomy" id="2596921"/>
    <lineage>
        <taxon>Bacteria</taxon>
        <taxon>Pseudomonadati</taxon>
        <taxon>Pseudomonadota</taxon>
        <taxon>Betaproteobacteria</taxon>
        <taxon>Burkholderiales</taxon>
        <taxon>Comamonadaceae</taxon>
        <taxon>Caenimonas</taxon>
    </lineage>
</organism>
<gene>
    <name evidence="2" type="ORF">FN976_21945</name>
</gene>
<evidence type="ECO:0000313" key="2">
    <source>
        <dbReference type="EMBL" id="TWO68670.1"/>
    </source>
</evidence>
<sequence length="265" mass="29991">MKRGRLSETVGPAPLSERPEDWLGNTPLLDLSDPKLRLKARALTQLARSDRQKALAIYAFVKRLPYAKRIKLEYPTAADVLRQRSGDGDDKATLFVALLRVSEIPARIRYMEMNGVMLRGLVPSPDPPDAARPVLEIFLDRWVRTDTYIFDASYVSGALRHMEERGWDCGWGLHRDADMLWNGKDDAFLGGHPIENDPLLKRVLCVVSDPLQLVAPALRANGYRYRRSVLAIQWNMLAPAMSRSIGRLRAVRVVTSVHPREEPQT</sequence>
<dbReference type="InterPro" id="IPR038765">
    <property type="entry name" value="Papain-like_cys_pep_sf"/>
</dbReference>
<accession>A0A562ZJB5</accession>
<dbReference type="AlphaFoldDB" id="A0A562ZJB5"/>
<proteinExistence type="predicted"/>
<reference evidence="2 3" key="1">
    <citation type="submission" date="2019-07" db="EMBL/GenBank/DDBJ databases">
        <title>Caenimonas sedimenti sp. nov., isolated from activated sludge.</title>
        <authorList>
            <person name="Xu J."/>
        </authorList>
    </citation>
    <scope>NUCLEOTIDE SEQUENCE [LARGE SCALE GENOMIC DNA]</scope>
    <source>
        <strain evidence="2 3">HX-9-20</strain>
    </source>
</reference>
<name>A0A562ZJB5_9BURK</name>
<comment type="caution">
    <text evidence="2">The sequence shown here is derived from an EMBL/GenBank/DDBJ whole genome shotgun (WGS) entry which is preliminary data.</text>
</comment>
<protein>
    <submittedName>
        <fullName evidence="2">Transglutaminase domain-containing protein</fullName>
    </submittedName>
</protein>
<evidence type="ECO:0000313" key="3">
    <source>
        <dbReference type="Proteomes" id="UP000318199"/>
    </source>
</evidence>
<dbReference type="EMBL" id="VOBQ01000018">
    <property type="protein sequence ID" value="TWO68670.1"/>
    <property type="molecule type" value="Genomic_DNA"/>
</dbReference>
<dbReference type="PANTHER" id="PTHR33490">
    <property type="entry name" value="BLR5614 PROTEIN-RELATED"/>
    <property type="match status" value="1"/>
</dbReference>